<dbReference type="InterPro" id="IPR045122">
    <property type="entry name" value="Csc1-like"/>
</dbReference>
<dbReference type="Proteomes" id="UP001489004">
    <property type="component" value="Unassembled WGS sequence"/>
</dbReference>
<feature type="transmembrane region" description="Helical" evidence="2">
    <location>
        <begin position="741"/>
        <end position="761"/>
    </location>
</feature>
<feature type="domain" description="CSC1/OSCA1-like cytosolic" evidence="4">
    <location>
        <begin position="284"/>
        <end position="458"/>
    </location>
</feature>
<dbReference type="GO" id="GO:0005227">
    <property type="term" value="F:calcium-activated cation channel activity"/>
    <property type="evidence" value="ECO:0007669"/>
    <property type="project" value="InterPro"/>
</dbReference>
<dbReference type="Pfam" id="PF14703">
    <property type="entry name" value="PHM7_cyt"/>
    <property type="match status" value="1"/>
</dbReference>
<evidence type="ECO:0000259" key="4">
    <source>
        <dbReference type="Pfam" id="PF14703"/>
    </source>
</evidence>
<feature type="transmembrane region" description="Helical" evidence="2">
    <location>
        <begin position="568"/>
        <end position="589"/>
    </location>
</feature>
<feature type="transmembrane region" description="Helical" evidence="2">
    <location>
        <begin position="714"/>
        <end position="735"/>
    </location>
</feature>
<evidence type="ECO:0008006" key="7">
    <source>
        <dbReference type="Google" id="ProtNLM"/>
    </source>
</evidence>
<feature type="transmembrane region" description="Helical" evidence="2">
    <location>
        <begin position="245"/>
        <end position="264"/>
    </location>
</feature>
<proteinExistence type="predicted"/>
<evidence type="ECO:0000259" key="3">
    <source>
        <dbReference type="Pfam" id="PF04547"/>
    </source>
</evidence>
<dbReference type="InterPro" id="IPR027815">
    <property type="entry name" value="CSC1/OSCA1-like_cyt"/>
</dbReference>
<feature type="transmembrane region" description="Helical" evidence="2">
    <location>
        <begin position="92"/>
        <end position="118"/>
    </location>
</feature>
<evidence type="ECO:0000313" key="6">
    <source>
        <dbReference type="Proteomes" id="UP001489004"/>
    </source>
</evidence>
<dbReference type="PANTHER" id="PTHR13018">
    <property type="entry name" value="PROBABLE MEMBRANE PROTEIN DUF221-RELATED"/>
    <property type="match status" value="1"/>
</dbReference>
<feature type="transmembrane region" description="Helical" evidence="2">
    <location>
        <begin position="671"/>
        <end position="693"/>
    </location>
</feature>
<accession>A0AAW1P6U0</accession>
<feature type="transmembrane region" description="Helical" evidence="2">
    <location>
        <begin position="528"/>
        <end position="548"/>
    </location>
</feature>
<keyword evidence="2" id="KW-1133">Transmembrane helix</keyword>
<keyword evidence="6" id="KW-1185">Reference proteome</keyword>
<protein>
    <recommendedName>
        <fullName evidence="7">CSC1/OSCA1-like cytosolic domain-containing protein</fullName>
    </recommendedName>
</protein>
<keyword evidence="2" id="KW-0812">Transmembrane</keyword>
<dbReference type="InterPro" id="IPR049452">
    <property type="entry name" value="Anoctamin_TM"/>
</dbReference>
<gene>
    <name evidence="5" type="ORF">WJX72_000561</name>
</gene>
<dbReference type="GO" id="GO:0005886">
    <property type="term" value="C:plasma membrane"/>
    <property type="evidence" value="ECO:0007669"/>
    <property type="project" value="TreeGrafter"/>
</dbReference>
<reference evidence="5 6" key="1">
    <citation type="journal article" date="2024" name="Nat. Commun.">
        <title>Phylogenomics reveals the evolutionary origins of lichenization in chlorophyte algae.</title>
        <authorList>
            <person name="Puginier C."/>
            <person name="Libourel C."/>
            <person name="Otte J."/>
            <person name="Skaloud P."/>
            <person name="Haon M."/>
            <person name="Grisel S."/>
            <person name="Petersen M."/>
            <person name="Berrin J.G."/>
            <person name="Delaux P.M."/>
            <person name="Dal Grande F."/>
            <person name="Keller J."/>
        </authorList>
    </citation>
    <scope>NUCLEOTIDE SEQUENCE [LARGE SCALE GENOMIC DNA]</scope>
    <source>
        <strain evidence="5 6">SAG 2043</strain>
    </source>
</reference>
<dbReference type="GO" id="GO:0003676">
    <property type="term" value="F:nucleic acid binding"/>
    <property type="evidence" value="ECO:0007669"/>
    <property type="project" value="InterPro"/>
</dbReference>
<feature type="transmembrane region" description="Helical" evidence="2">
    <location>
        <begin position="474"/>
        <end position="495"/>
    </location>
</feature>
<dbReference type="EMBL" id="JALJOR010000011">
    <property type="protein sequence ID" value="KAK9808616.1"/>
    <property type="molecule type" value="Genomic_DNA"/>
</dbReference>
<name>A0AAW1P6U0_9CHLO</name>
<keyword evidence="2" id="KW-0472">Membrane</keyword>
<feature type="region of interest" description="Disordered" evidence="1">
    <location>
        <begin position="853"/>
        <end position="874"/>
    </location>
</feature>
<sequence length="931" mass="102176">MAESQQRSSPALPEVGGLNPPLASVRIVRGNSKISGANATPKLSRTLAHKRRDALLLYEYSRDAAGLPIGGTQRAFQLTASPRQIGQESVGLGVYFTSIILFALLALALSILAIYPIVDNYRQTGYAKYYTVFENQIQAGYCPKTWDVANGIMQTTIGSFCADPHYSSKYTCAASCYWESSKLDQVQCAGLPNRLSYVLGYDFACLAHRPCVPGLQNVTRADGPCYCCDLVLNVGEVVQHQVHKAQLWVLFVAQLAFLLWMLLLNKVQVTAAEQINASVLTAGDYTVLIRGIGPHVTNQDIMQWCSHYGEVVSASQILSIGSALAVAKKLHMLQMYQAELEAEALAPSRRGRCCLLHPFQALYWHLIGRPAKIAAAVHRSQAQLQQLQAEPLVPTGDALVTFNYELHAQNCVADHYRAGLRHAFHVATCNNSTEAPTLGTHVIQVHRAPEPTDIWWENSAVRGRLAWKLRCQSAAMTLAIVLAGAVIQYALSVAAENERNRRMNFELMIAGTKENFAQVALNAAKLRAIAIVSSIFVVAMNAAIRIAVRQLTLFERWPTRSDTETWHVIKLSVFYLVNSFLVPVLAVSFSENTETWYSKGGLIEQAFYIQLANAVLPAILDLIGPVALTRAAIFASYARTQRMLDHWERPEEFLLAEHYAAAVKTLGLAMFFMPALPLSFVIACGGLTIQYWSDKYLALRKAEKPSAMSHRMTVAIDMLIRLLPLVQLILMHQLYFAGHPAISAVFWTGFALWLLCALAPLKRIVRAIRPHRPEEPATAGLSFFETIGKAAAVSSPHSPEEPTAEPLTPLKAGVNLARPELYVPQVPAACSAEFREEVMASFATPAAPYPADPTLLDGQNPRTGGHYTRPPPKRSADHIYMAATTAGAAFAAHPFAGGRPPLHAVEMQPAHNPLAAAHEYATQQAHPRNPY</sequence>
<evidence type="ECO:0000313" key="5">
    <source>
        <dbReference type="EMBL" id="KAK9808616.1"/>
    </source>
</evidence>
<dbReference type="AlphaFoldDB" id="A0AAW1P6U0"/>
<evidence type="ECO:0000256" key="1">
    <source>
        <dbReference type="SAM" id="MobiDB-lite"/>
    </source>
</evidence>
<organism evidence="5 6">
    <name type="scientific">[Myrmecia] bisecta</name>
    <dbReference type="NCBI Taxonomy" id="41462"/>
    <lineage>
        <taxon>Eukaryota</taxon>
        <taxon>Viridiplantae</taxon>
        <taxon>Chlorophyta</taxon>
        <taxon>core chlorophytes</taxon>
        <taxon>Trebouxiophyceae</taxon>
        <taxon>Trebouxiales</taxon>
        <taxon>Trebouxiaceae</taxon>
        <taxon>Myrmecia</taxon>
    </lineage>
</organism>
<dbReference type="PANTHER" id="PTHR13018:SF83">
    <property type="entry name" value="RRM DOMAIN-CONTAINING PROTEIN"/>
    <property type="match status" value="1"/>
</dbReference>
<evidence type="ECO:0000256" key="2">
    <source>
        <dbReference type="SAM" id="Phobius"/>
    </source>
</evidence>
<dbReference type="Pfam" id="PF04547">
    <property type="entry name" value="Anoctamin"/>
    <property type="match status" value="1"/>
</dbReference>
<dbReference type="SUPFAM" id="SSF54928">
    <property type="entry name" value="RNA-binding domain, RBD"/>
    <property type="match status" value="1"/>
</dbReference>
<feature type="domain" description="Anoctamin transmembrane" evidence="3">
    <location>
        <begin position="471"/>
        <end position="705"/>
    </location>
</feature>
<comment type="caution">
    <text evidence="5">The sequence shown here is derived from an EMBL/GenBank/DDBJ whole genome shotgun (WGS) entry which is preliminary data.</text>
</comment>
<dbReference type="InterPro" id="IPR035979">
    <property type="entry name" value="RBD_domain_sf"/>
</dbReference>